<dbReference type="EMBL" id="BALE01000009">
    <property type="protein sequence ID" value="GAN53278.1"/>
    <property type="molecule type" value="Genomic_DNA"/>
</dbReference>
<dbReference type="CDD" id="cd07067">
    <property type="entry name" value="HP_PGM_like"/>
    <property type="match status" value="1"/>
</dbReference>
<dbReference type="OrthoDB" id="9810154at2"/>
<accession>A0A0D6MJ46</accession>
<name>A0A0D6MJ46_9PROT</name>
<dbReference type="Proteomes" id="UP000032679">
    <property type="component" value="Unassembled WGS sequence"/>
</dbReference>
<keyword evidence="2" id="KW-1185">Reference proteome</keyword>
<gene>
    <name evidence="1" type="ORF">Tasa_009_073</name>
</gene>
<comment type="caution">
    <text evidence="1">The sequence shown here is derived from an EMBL/GenBank/DDBJ whole genome shotgun (WGS) entry which is preliminary data.</text>
</comment>
<proteinExistence type="predicted"/>
<dbReference type="InterPro" id="IPR013078">
    <property type="entry name" value="His_Pase_superF_clade-1"/>
</dbReference>
<dbReference type="STRING" id="1231623.Tasa_009_073"/>
<evidence type="ECO:0000313" key="2">
    <source>
        <dbReference type="Proteomes" id="UP000032679"/>
    </source>
</evidence>
<dbReference type="Pfam" id="PF00300">
    <property type="entry name" value="His_Phos_1"/>
    <property type="match status" value="1"/>
</dbReference>
<organism evidence="1 2">
    <name type="scientific">Tanticharoenia sakaeratensis NBRC 103193</name>
    <dbReference type="NCBI Taxonomy" id="1231623"/>
    <lineage>
        <taxon>Bacteria</taxon>
        <taxon>Pseudomonadati</taxon>
        <taxon>Pseudomonadota</taxon>
        <taxon>Alphaproteobacteria</taxon>
        <taxon>Acetobacterales</taxon>
        <taxon>Acetobacteraceae</taxon>
        <taxon>Tanticharoenia</taxon>
    </lineage>
</organism>
<protein>
    <submittedName>
        <fullName evidence="1">Phosphoglycerate mutase</fullName>
    </submittedName>
</protein>
<dbReference type="AlphaFoldDB" id="A0A0D6MJ46"/>
<dbReference type="SMART" id="SM00855">
    <property type="entry name" value="PGAM"/>
    <property type="match status" value="1"/>
</dbReference>
<reference evidence="1 2" key="1">
    <citation type="submission" date="2012-10" db="EMBL/GenBank/DDBJ databases">
        <title>Genome sequencing of Tanticharoenia sakaeratensis NBRC 103193.</title>
        <authorList>
            <person name="Azuma Y."/>
            <person name="Hadano H."/>
            <person name="Hirakawa H."/>
            <person name="Matsushita K."/>
        </authorList>
    </citation>
    <scope>NUCLEOTIDE SEQUENCE [LARGE SCALE GENOMIC DNA]</scope>
    <source>
        <strain evidence="1 2">NBRC 103193</strain>
    </source>
</reference>
<evidence type="ECO:0000313" key="1">
    <source>
        <dbReference type="EMBL" id="GAN53278.1"/>
    </source>
</evidence>
<dbReference type="Gene3D" id="3.40.50.1240">
    <property type="entry name" value="Phosphoglycerate mutase-like"/>
    <property type="match status" value="1"/>
</dbReference>
<dbReference type="RefSeq" id="WP_048847078.1">
    <property type="nucleotide sequence ID" value="NZ_BALE01000009.1"/>
</dbReference>
<sequence>MNERDAEGRRLFLLRHATTGPAREMGDDADLARVLTSSGEAEASRIAAHLSRMTDLSTLEILASPARRTCQTAERVADVLAADGPRPAITTDPALYNADCETILDVIRETGADASLMVVGHNPGLYHLVLKLAGDAIDAPEFASLTQGYPPASLAIFDITGDWGDLRPGRADLTGLLRP</sequence>
<dbReference type="InterPro" id="IPR029033">
    <property type="entry name" value="His_PPase_superfam"/>
</dbReference>
<dbReference type="SUPFAM" id="SSF53254">
    <property type="entry name" value="Phosphoglycerate mutase-like"/>
    <property type="match status" value="1"/>
</dbReference>